<evidence type="ECO:0000259" key="1">
    <source>
        <dbReference type="Pfam" id="PF00041"/>
    </source>
</evidence>
<dbReference type="InParanoid" id="A0A1S3JYY9"/>
<sequence>MGYKTTGVCVLATMRRRLLLRLEVKGKDAVKLRWGAPSGLTTGTYTIYYRRVTETAFHVVSGVQGNSYTVQGLHSYAKYEFKVKDSHHCSKLKKIRTASKFAN</sequence>
<evidence type="ECO:0000313" key="2">
    <source>
        <dbReference type="Proteomes" id="UP000085678"/>
    </source>
</evidence>
<feature type="domain" description="Fibronectin type-III" evidence="1">
    <location>
        <begin position="25"/>
        <end position="84"/>
    </location>
</feature>
<dbReference type="InterPro" id="IPR013783">
    <property type="entry name" value="Ig-like_fold"/>
</dbReference>
<dbReference type="Proteomes" id="UP000085678">
    <property type="component" value="Unplaced"/>
</dbReference>
<proteinExistence type="predicted"/>
<keyword evidence="2" id="KW-1185">Reference proteome</keyword>
<accession>A0A1S3JYY9</accession>
<dbReference type="CDD" id="cd00063">
    <property type="entry name" value="FN3"/>
    <property type="match status" value="1"/>
</dbReference>
<dbReference type="Gene3D" id="2.60.40.10">
    <property type="entry name" value="Immunoglobulins"/>
    <property type="match status" value="1"/>
</dbReference>
<dbReference type="SUPFAM" id="SSF49265">
    <property type="entry name" value="Fibronectin type III"/>
    <property type="match status" value="1"/>
</dbReference>
<dbReference type="InterPro" id="IPR036116">
    <property type="entry name" value="FN3_sf"/>
</dbReference>
<organism evidence="2 3">
    <name type="scientific">Lingula anatina</name>
    <name type="common">Brachiopod</name>
    <name type="synonym">Lingula unguis</name>
    <dbReference type="NCBI Taxonomy" id="7574"/>
    <lineage>
        <taxon>Eukaryota</taxon>
        <taxon>Metazoa</taxon>
        <taxon>Spiralia</taxon>
        <taxon>Lophotrochozoa</taxon>
        <taxon>Brachiopoda</taxon>
        <taxon>Linguliformea</taxon>
        <taxon>Lingulata</taxon>
        <taxon>Lingulida</taxon>
        <taxon>Linguloidea</taxon>
        <taxon>Lingulidae</taxon>
        <taxon>Lingula</taxon>
    </lineage>
</organism>
<reference evidence="3" key="1">
    <citation type="submission" date="2025-08" db="UniProtKB">
        <authorList>
            <consortium name="RefSeq"/>
        </authorList>
    </citation>
    <scope>IDENTIFICATION</scope>
    <source>
        <tissue evidence="3">Gonads</tissue>
    </source>
</reference>
<dbReference type="Pfam" id="PF00041">
    <property type="entry name" value="fn3"/>
    <property type="match status" value="1"/>
</dbReference>
<gene>
    <name evidence="3" type="primary">LOC106177393</name>
</gene>
<evidence type="ECO:0000313" key="3">
    <source>
        <dbReference type="RefSeq" id="XP_013415603.1"/>
    </source>
</evidence>
<dbReference type="AlphaFoldDB" id="A0A1S3JYY9"/>
<dbReference type="RefSeq" id="XP_013415603.1">
    <property type="nucleotide sequence ID" value="XM_013560149.1"/>
</dbReference>
<protein>
    <submittedName>
        <fullName evidence="3">Uncharacterized protein LOC106177393</fullName>
    </submittedName>
</protein>
<dbReference type="KEGG" id="lak:106177393"/>
<dbReference type="InterPro" id="IPR003961">
    <property type="entry name" value="FN3_dom"/>
</dbReference>
<name>A0A1S3JYY9_LINAN</name>
<dbReference type="GeneID" id="106177393"/>